<keyword evidence="2" id="KW-0808">Transferase</keyword>
<reference evidence="2 3" key="1">
    <citation type="submission" date="2024-04" db="EMBL/GenBank/DDBJ databases">
        <title>Tritrichomonas musculus Genome.</title>
        <authorList>
            <person name="Alves-Ferreira E."/>
            <person name="Grigg M."/>
            <person name="Lorenzi H."/>
            <person name="Galac M."/>
        </authorList>
    </citation>
    <scope>NUCLEOTIDE SEQUENCE [LARGE SCALE GENOMIC DNA]</scope>
    <source>
        <strain evidence="2 3">EAF2021</strain>
    </source>
</reference>
<dbReference type="EMBL" id="JAPFFF010000047">
    <property type="protein sequence ID" value="KAK8840303.1"/>
    <property type="molecule type" value="Genomic_DNA"/>
</dbReference>
<comment type="caution">
    <text evidence="2">The sequence shown here is derived from an EMBL/GenBank/DDBJ whole genome shotgun (WGS) entry which is preliminary data.</text>
</comment>
<organism evidence="2 3">
    <name type="scientific">Tritrichomonas musculus</name>
    <dbReference type="NCBI Taxonomy" id="1915356"/>
    <lineage>
        <taxon>Eukaryota</taxon>
        <taxon>Metamonada</taxon>
        <taxon>Parabasalia</taxon>
        <taxon>Tritrichomonadida</taxon>
        <taxon>Tritrichomonadidae</taxon>
        <taxon>Tritrichomonas</taxon>
    </lineage>
</organism>
<dbReference type="SUPFAM" id="SSF56112">
    <property type="entry name" value="Protein kinase-like (PK-like)"/>
    <property type="match status" value="1"/>
</dbReference>
<dbReference type="GO" id="GO:0016301">
    <property type="term" value="F:kinase activity"/>
    <property type="evidence" value="ECO:0007669"/>
    <property type="project" value="UniProtKB-KW"/>
</dbReference>
<dbReference type="InterPro" id="IPR011009">
    <property type="entry name" value="Kinase-like_dom_sf"/>
</dbReference>
<dbReference type="Proteomes" id="UP001470230">
    <property type="component" value="Unassembled WGS sequence"/>
</dbReference>
<evidence type="ECO:0000313" key="3">
    <source>
        <dbReference type="Proteomes" id="UP001470230"/>
    </source>
</evidence>
<protein>
    <submittedName>
        <fullName evidence="2">Calcium/calmodulin-dependent protein kinase type 1</fullName>
    </submittedName>
</protein>
<name>A0ABR2H372_9EUKA</name>
<evidence type="ECO:0000313" key="2">
    <source>
        <dbReference type="EMBL" id="KAK8840303.1"/>
    </source>
</evidence>
<gene>
    <name evidence="2" type="ORF">M9Y10_030858</name>
</gene>
<dbReference type="PROSITE" id="PS50011">
    <property type="entry name" value="PROTEIN_KINASE_DOM"/>
    <property type="match status" value="1"/>
</dbReference>
<sequence length="121" mass="13884">MFYILCGRHPFLLDDSQHPAYDISRQLDGDIIFDFHPFDPEKPNPFINDVSEDAKDLIMHMICADPDDRYTIAQAQSHCWFDDYAPDNIDNSDNSSIGDDTKEYVSGEIVSNISIFINLHI</sequence>
<proteinExistence type="predicted"/>
<keyword evidence="2" id="KW-0418">Kinase</keyword>
<dbReference type="Gene3D" id="1.10.510.10">
    <property type="entry name" value="Transferase(Phosphotransferase) domain 1"/>
    <property type="match status" value="1"/>
</dbReference>
<evidence type="ECO:0000259" key="1">
    <source>
        <dbReference type="PROSITE" id="PS50011"/>
    </source>
</evidence>
<dbReference type="InterPro" id="IPR000719">
    <property type="entry name" value="Prot_kinase_dom"/>
</dbReference>
<keyword evidence="3" id="KW-1185">Reference proteome</keyword>
<accession>A0ABR2H372</accession>
<feature type="domain" description="Protein kinase" evidence="1">
    <location>
        <begin position="1"/>
        <end position="81"/>
    </location>
</feature>